<dbReference type="PROSITE" id="PS50287">
    <property type="entry name" value="SRCR_2"/>
    <property type="match status" value="1"/>
</dbReference>
<comment type="caution">
    <text evidence="3">The sequence shown here is derived from an EMBL/GenBank/DDBJ whole genome shotgun (WGS) entry which is preliminary data.</text>
</comment>
<evidence type="ECO:0000256" key="1">
    <source>
        <dbReference type="SAM" id="Coils"/>
    </source>
</evidence>
<evidence type="ECO:0000313" key="4">
    <source>
        <dbReference type="Proteomes" id="UP000674318"/>
    </source>
</evidence>
<feature type="domain" description="SRCR" evidence="2">
    <location>
        <begin position="146"/>
        <end position="195"/>
    </location>
</feature>
<gene>
    <name evidence="3" type="ORF">JKF63_02420</name>
</gene>
<dbReference type="RefSeq" id="XP_067754602.1">
    <property type="nucleotide sequence ID" value="XM_067898445.1"/>
</dbReference>
<dbReference type="GO" id="GO:0016020">
    <property type="term" value="C:membrane"/>
    <property type="evidence" value="ECO:0007669"/>
    <property type="project" value="InterPro"/>
</dbReference>
<reference evidence="3 4" key="1">
    <citation type="submission" date="2021-02" db="EMBL/GenBank/DDBJ databases">
        <title>Porcisia hertigi Genome sequencing and assembly.</title>
        <authorList>
            <person name="Almutairi H."/>
            <person name="Gatherer D."/>
        </authorList>
    </citation>
    <scope>NUCLEOTIDE SEQUENCE [LARGE SCALE GENOMIC DNA]</scope>
    <source>
        <strain evidence="3 4">C119</strain>
    </source>
</reference>
<keyword evidence="1" id="KW-0175">Coiled coil</keyword>
<keyword evidence="4" id="KW-1185">Reference proteome</keyword>
<sequence>MPPRLLTYQAKPYVPVTSAAIDPFEEGEGSLVDDDRLDSWLRYVEAELQRYRSPFVAAEALLTEMRRCSQGLYHPERLYISTALQVLQACVPHLSKETAQVLQAAVHELLPCLVYTRRTPLTNSLSAPLSSRGIEKVTRQTYAGAFRLLSTRWEQCQGRLQRLERHARIEERLVDRLVHGLDGLWVTVCFYSWRTFCRRLRVRKAQLQRRLRQAAASEVAPSFLRVWRQYARKIALKAKISMNDIIHKQVEELYPLEQEAKNCYDHLFEEIKEKNRLVRESLQRLEETQNRSKVLEDLIAETDASLTDHWRTWKKCTQLMFDDVGVLPDRVGERRHHEYVMNITDTALDLSKRARGRTDRIGMRHIAELLLFQGEFDPDDEAKAGGRAGGAASLVSRIGSSFAASRPVSHFAAGSAVPVTSESPSGLDMAAASVKKTVRPMPLRGPVVNQTFLAASLASEVSRVYWSVAAVARPVVMPLHLMDVLHHNEAYLNITLTFLSTVYSGGHCSVFVPVIEAEEGATSSCLPLLSNKAFGEVSPASAPKVMNDGKSAAPEEVEWGSIMMQDVMSGMAKVQDCADSNEGYLLAVRGGMTMKEMDSVHGYLEELYTRWSAAGLPLSQQKLEAAWSLIVKPEKLPIINALYPTNGVTCFSELIHYVTRVAEFSGCSLQGLAERLDVTYQNDLVDDLRVIRNSEGALGLFREYAAHFATLLEWLKDDTDSSQYNYDHLSVLLKHQFGLSQEDSAEVSRYARIESGQVVNSDDIEWLLLFAAPYVDPSPFTPLLEKIASMLEDCTPFFRQLSMQATKPRQGAR</sequence>
<dbReference type="InterPro" id="IPR001190">
    <property type="entry name" value="SRCR"/>
</dbReference>
<dbReference type="AlphaFoldDB" id="A0A836HR64"/>
<name>A0A836HR64_9TRYP</name>
<protein>
    <recommendedName>
        <fullName evidence="2">SRCR domain-containing protein</fullName>
    </recommendedName>
</protein>
<feature type="coiled-coil region" evidence="1">
    <location>
        <begin position="268"/>
        <end position="305"/>
    </location>
</feature>
<proteinExistence type="predicted"/>
<organism evidence="3 4">
    <name type="scientific">Porcisia hertigi</name>
    <dbReference type="NCBI Taxonomy" id="2761500"/>
    <lineage>
        <taxon>Eukaryota</taxon>
        <taxon>Discoba</taxon>
        <taxon>Euglenozoa</taxon>
        <taxon>Kinetoplastea</taxon>
        <taxon>Metakinetoplastina</taxon>
        <taxon>Trypanosomatida</taxon>
        <taxon>Trypanosomatidae</taxon>
        <taxon>Leishmaniinae</taxon>
        <taxon>Porcisia</taxon>
    </lineage>
</organism>
<dbReference type="EMBL" id="JAFJZO010000032">
    <property type="protein sequence ID" value="KAG5496119.1"/>
    <property type="molecule type" value="Genomic_DNA"/>
</dbReference>
<evidence type="ECO:0000313" key="3">
    <source>
        <dbReference type="EMBL" id="KAG5496119.1"/>
    </source>
</evidence>
<dbReference type="KEGG" id="phet:94288522"/>
<evidence type="ECO:0000259" key="2">
    <source>
        <dbReference type="PROSITE" id="PS50287"/>
    </source>
</evidence>
<dbReference type="GeneID" id="94288522"/>
<dbReference type="OrthoDB" id="239776at2759"/>
<dbReference type="Proteomes" id="UP000674318">
    <property type="component" value="Chromosome 32"/>
</dbReference>
<accession>A0A836HR64</accession>